<organism evidence="1 2">
    <name type="scientific">Populus alba x Populus x berolinensis</name>
    <dbReference type="NCBI Taxonomy" id="444605"/>
    <lineage>
        <taxon>Eukaryota</taxon>
        <taxon>Viridiplantae</taxon>
        <taxon>Streptophyta</taxon>
        <taxon>Embryophyta</taxon>
        <taxon>Tracheophyta</taxon>
        <taxon>Spermatophyta</taxon>
        <taxon>Magnoliopsida</taxon>
        <taxon>eudicotyledons</taxon>
        <taxon>Gunneridae</taxon>
        <taxon>Pentapetalae</taxon>
        <taxon>rosids</taxon>
        <taxon>fabids</taxon>
        <taxon>Malpighiales</taxon>
        <taxon>Salicaceae</taxon>
        <taxon>Saliceae</taxon>
        <taxon>Populus</taxon>
    </lineage>
</organism>
<comment type="caution">
    <text evidence="1">The sequence shown here is derived from an EMBL/GenBank/DDBJ whole genome shotgun (WGS) entry which is preliminary data.</text>
</comment>
<gene>
    <name evidence="1" type="ORF">NC653_040996</name>
</gene>
<sequence length="48" mass="5365">MTKDQISPPLCSMAEPPADMATWRVALRREREGFGLIESSDPCSDKIK</sequence>
<keyword evidence="2" id="KW-1185">Reference proteome</keyword>
<dbReference type="Proteomes" id="UP001164929">
    <property type="component" value="Chromosome 19"/>
</dbReference>
<reference evidence="1" key="1">
    <citation type="journal article" date="2023" name="Mol. Ecol. Resour.">
        <title>Chromosome-level genome assembly of a triploid poplar Populus alba 'Berolinensis'.</title>
        <authorList>
            <person name="Chen S."/>
            <person name="Yu Y."/>
            <person name="Wang X."/>
            <person name="Wang S."/>
            <person name="Zhang T."/>
            <person name="Zhou Y."/>
            <person name="He R."/>
            <person name="Meng N."/>
            <person name="Wang Y."/>
            <person name="Liu W."/>
            <person name="Liu Z."/>
            <person name="Liu J."/>
            <person name="Guo Q."/>
            <person name="Huang H."/>
            <person name="Sederoff R.R."/>
            <person name="Wang G."/>
            <person name="Qu G."/>
            <person name="Chen S."/>
        </authorList>
    </citation>
    <scope>NUCLEOTIDE SEQUENCE</scope>
    <source>
        <strain evidence="1">SC-2020</strain>
    </source>
</reference>
<dbReference type="AlphaFoldDB" id="A0AAD6L7F9"/>
<accession>A0AAD6L7F9</accession>
<evidence type="ECO:0000313" key="1">
    <source>
        <dbReference type="EMBL" id="KAJ6951709.1"/>
    </source>
</evidence>
<proteinExistence type="predicted"/>
<name>A0AAD6L7F9_9ROSI</name>
<dbReference type="EMBL" id="JAQIZT010000019">
    <property type="protein sequence ID" value="KAJ6951709.1"/>
    <property type="molecule type" value="Genomic_DNA"/>
</dbReference>
<protein>
    <submittedName>
        <fullName evidence="1">Uncharacterized protein</fullName>
    </submittedName>
</protein>
<evidence type="ECO:0000313" key="2">
    <source>
        <dbReference type="Proteomes" id="UP001164929"/>
    </source>
</evidence>